<name>A0A3S2NTW8_ORYJA</name>
<dbReference type="InterPro" id="IPR039809">
    <property type="entry name" value="Chemokine_b/g/d"/>
</dbReference>
<reference evidence="3 4" key="2">
    <citation type="submission" date="2019-01" db="EMBL/GenBank/DDBJ databases">
        <title>A chromosome length genome reference of the Java medaka (oryzias javanicus).</title>
        <authorList>
            <person name="Herpin A."/>
            <person name="Takehana Y."/>
            <person name="Naruse K."/>
            <person name="Ansai S."/>
            <person name="Kawaguchi M."/>
        </authorList>
    </citation>
    <scope>NUCLEOTIDE SEQUENCE [LARGE SCALE GENOMIC DNA]</scope>
    <source>
        <strain evidence="3">RS831</strain>
        <tissue evidence="3">Whole body</tissue>
    </source>
</reference>
<keyword evidence="1" id="KW-0202">Cytokine</keyword>
<dbReference type="InterPro" id="IPR036048">
    <property type="entry name" value="Interleukin_8-like_sf"/>
</dbReference>
<dbReference type="GO" id="GO:0008009">
    <property type="term" value="F:chemokine activity"/>
    <property type="evidence" value="ECO:0007669"/>
    <property type="project" value="InterPro"/>
</dbReference>
<dbReference type="Pfam" id="PF00048">
    <property type="entry name" value="IL8"/>
    <property type="match status" value="1"/>
</dbReference>
<accession>A0A3S2NTW8</accession>
<gene>
    <name evidence="3" type="ORF">OJAV_G00201830</name>
</gene>
<keyword evidence="4" id="KW-1185">Reference proteome</keyword>
<reference evidence="3 4" key="1">
    <citation type="submission" date="2018-11" db="EMBL/GenBank/DDBJ databases">
        <authorList>
            <person name="Lopez-Roques C."/>
            <person name="Donnadieu C."/>
            <person name="Bouchez O."/>
            <person name="Klopp C."/>
            <person name="Cabau C."/>
            <person name="Zahm M."/>
        </authorList>
    </citation>
    <scope>NUCLEOTIDE SEQUENCE [LARGE SCALE GENOMIC DNA]</scope>
    <source>
        <strain evidence="3">RS831</strain>
        <tissue evidence="3">Whole body</tissue>
    </source>
</reference>
<dbReference type="Proteomes" id="UP000283210">
    <property type="component" value="Chromosome 20"/>
</dbReference>
<dbReference type="SUPFAM" id="SSF54117">
    <property type="entry name" value="Interleukin 8-like chemokines"/>
    <property type="match status" value="1"/>
</dbReference>
<sequence>MKLRPHLDFPHSRYLAAQRRALADVQTSLLSSTETLPQLKHHDKQQGVPGGSPVLPPLLSTFLSGAQSASCCLSYSRRRPPCKLILGYSIQTVTGSCDLHAVIFHLPGKFLCADPSRKWTQKLRLCVEERKRTSAQVFKLSAD</sequence>
<dbReference type="GO" id="GO:0005615">
    <property type="term" value="C:extracellular space"/>
    <property type="evidence" value="ECO:0007669"/>
    <property type="project" value="UniProtKB-KW"/>
</dbReference>
<evidence type="ECO:0000313" key="4">
    <source>
        <dbReference type="Proteomes" id="UP000283210"/>
    </source>
</evidence>
<protein>
    <recommendedName>
        <fullName evidence="2">Chemokine interleukin-8-like domain-containing protein</fullName>
    </recommendedName>
</protein>
<dbReference type="OrthoDB" id="8870994at2759"/>
<dbReference type="PANTHER" id="PTHR12015">
    <property type="entry name" value="SMALL INDUCIBLE CYTOKINE A"/>
    <property type="match status" value="1"/>
</dbReference>
<proteinExistence type="predicted"/>
<dbReference type="InterPro" id="IPR001811">
    <property type="entry name" value="Chemokine_IL8-like_dom"/>
</dbReference>
<dbReference type="SMART" id="SM00199">
    <property type="entry name" value="SCY"/>
    <property type="match status" value="1"/>
</dbReference>
<feature type="domain" description="Chemokine interleukin-8-like" evidence="2">
    <location>
        <begin position="68"/>
        <end position="127"/>
    </location>
</feature>
<evidence type="ECO:0000259" key="2">
    <source>
        <dbReference type="SMART" id="SM00199"/>
    </source>
</evidence>
<dbReference type="AlphaFoldDB" id="A0A3S2NTW8"/>
<organism evidence="3 4">
    <name type="scientific">Oryzias javanicus</name>
    <name type="common">Javanese ricefish</name>
    <name type="synonym">Aplocheilus javanicus</name>
    <dbReference type="NCBI Taxonomy" id="123683"/>
    <lineage>
        <taxon>Eukaryota</taxon>
        <taxon>Metazoa</taxon>
        <taxon>Chordata</taxon>
        <taxon>Craniata</taxon>
        <taxon>Vertebrata</taxon>
        <taxon>Euteleostomi</taxon>
        <taxon>Actinopterygii</taxon>
        <taxon>Neopterygii</taxon>
        <taxon>Teleostei</taxon>
        <taxon>Neoteleostei</taxon>
        <taxon>Acanthomorphata</taxon>
        <taxon>Ovalentaria</taxon>
        <taxon>Atherinomorphae</taxon>
        <taxon>Beloniformes</taxon>
        <taxon>Adrianichthyidae</taxon>
        <taxon>Oryziinae</taxon>
        <taxon>Oryzias</taxon>
    </lineage>
</organism>
<dbReference type="EMBL" id="CM012456">
    <property type="protein sequence ID" value="RVE59178.1"/>
    <property type="molecule type" value="Genomic_DNA"/>
</dbReference>
<evidence type="ECO:0000313" key="3">
    <source>
        <dbReference type="EMBL" id="RVE59178.1"/>
    </source>
</evidence>
<dbReference type="GO" id="GO:0006955">
    <property type="term" value="P:immune response"/>
    <property type="evidence" value="ECO:0007669"/>
    <property type="project" value="InterPro"/>
</dbReference>
<dbReference type="PANTHER" id="PTHR12015:SF108">
    <property type="entry name" value="C-C MOTIF CHEMOKINE 20"/>
    <property type="match status" value="1"/>
</dbReference>
<dbReference type="Gene3D" id="2.40.50.40">
    <property type="match status" value="1"/>
</dbReference>
<evidence type="ECO:0000256" key="1">
    <source>
        <dbReference type="ARBA" id="ARBA00022514"/>
    </source>
</evidence>